<evidence type="ECO:0000259" key="6">
    <source>
        <dbReference type="PROSITE" id="PS50893"/>
    </source>
</evidence>
<dbReference type="PROSITE" id="PS00211">
    <property type="entry name" value="ABC_TRANSPORTER_1"/>
    <property type="match status" value="1"/>
</dbReference>
<dbReference type="SUPFAM" id="SSF52540">
    <property type="entry name" value="P-loop containing nucleoside triphosphate hydrolases"/>
    <property type="match status" value="1"/>
</dbReference>
<evidence type="ECO:0000256" key="5">
    <source>
        <dbReference type="ARBA" id="ARBA00022970"/>
    </source>
</evidence>
<comment type="caution">
    <text evidence="7">The sequence shown here is derived from an EMBL/GenBank/DDBJ whole genome shotgun (WGS) entry which is preliminary data.</text>
</comment>
<evidence type="ECO:0000313" key="7">
    <source>
        <dbReference type="EMBL" id="GAA2414164.1"/>
    </source>
</evidence>
<dbReference type="PANTHER" id="PTHR43820">
    <property type="entry name" value="HIGH-AFFINITY BRANCHED-CHAIN AMINO ACID TRANSPORT ATP-BINDING PROTEIN LIVF"/>
    <property type="match status" value="1"/>
</dbReference>
<keyword evidence="2" id="KW-0813">Transport</keyword>
<evidence type="ECO:0000256" key="1">
    <source>
        <dbReference type="ARBA" id="ARBA00005417"/>
    </source>
</evidence>
<proteinExistence type="inferred from homology"/>
<keyword evidence="5" id="KW-0029">Amino-acid transport</keyword>
<comment type="similarity">
    <text evidence="1">Belongs to the ABC transporter superfamily.</text>
</comment>
<feature type="domain" description="ABC transporter" evidence="6">
    <location>
        <begin position="2"/>
        <end position="235"/>
    </location>
</feature>
<accession>A0ABN3IW46</accession>
<dbReference type="Proteomes" id="UP001501231">
    <property type="component" value="Unassembled WGS sequence"/>
</dbReference>
<dbReference type="InterPro" id="IPR017871">
    <property type="entry name" value="ABC_transporter-like_CS"/>
</dbReference>
<dbReference type="EMBL" id="BAAARW010000011">
    <property type="protein sequence ID" value="GAA2414164.1"/>
    <property type="molecule type" value="Genomic_DNA"/>
</dbReference>
<dbReference type="InterPro" id="IPR003439">
    <property type="entry name" value="ABC_transporter-like_ATP-bd"/>
</dbReference>
<keyword evidence="8" id="KW-1185">Reference proteome</keyword>
<keyword evidence="4 7" id="KW-0067">ATP-binding</keyword>
<name>A0ABN3IW46_9ACTN</name>
<reference evidence="7 8" key="1">
    <citation type="journal article" date="2019" name="Int. J. Syst. Evol. Microbiol.">
        <title>The Global Catalogue of Microorganisms (GCM) 10K type strain sequencing project: providing services to taxonomists for standard genome sequencing and annotation.</title>
        <authorList>
            <consortium name="The Broad Institute Genomics Platform"/>
            <consortium name="The Broad Institute Genome Sequencing Center for Infectious Disease"/>
            <person name="Wu L."/>
            <person name="Ma J."/>
        </authorList>
    </citation>
    <scope>NUCLEOTIDE SEQUENCE [LARGE SCALE GENOMIC DNA]</scope>
    <source>
        <strain evidence="7 8">JCM 3325</strain>
    </source>
</reference>
<dbReference type="CDD" id="cd03224">
    <property type="entry name" value="ABC_TM1139_LivF_branched"/>
    <property type="match status" value="1"/>
</dbReference>
<dbReference type="RefSeq" id="WP_344588994.1">
    <property type="nucleotide sequence ID" value="NZ_BAAARW010000011.1"/>
</dbReference>
<organism evidence="7 8">
    <name type="scientific">Actinomadura vinacea</name>
    <dbReference type="NCBI Taxonomy" id="115336"/>
    <lineage>
        <taxon>Bacteria</taxon>
        <taxon>Bacillati</taxon>
        <taxon>Actinomycetota</taxon>
        <taxon>Actinomycetes</taxon>
        <taxon>Streptosporangiales</taxon>
        <taxon>Thermomonosporaceae</taxon>
        <taxon>Actinomadura</taxon>
    </lineage>
</organism>
<dbReference type="SMART" id="SM00382">
    <property type="entry name" value="AAA"/>
    <property type="match status" value="1"/>
</dbReference>
<dbReference type="InterPro" id="IPR027417">
    <property type="entry name" value="P-loop_NTPase"/>
</dbReference>
<evidence type="ECO:0000256" key="3">
    <source>
        <dbReference type="ARBA" id="ARBA00022741"/>
    </source>
</evidence>
<dbReference type="PROSITE" id="PS50893">
    <property type="entry name" value="ABC_TRANSPORTER_2"/>
    <property type="match status" value="1"/>
</dbReference>
<evidence type="ECO:0000313" key="8">
    <source>
        <dbReference type="Proteomes" id="UP001501231"/>
    </source>
</evidence>
<dbReference type="InterPro" id="IPR003593">
    <property type="entry name" value="AAA+_ATPase"/>
</dbReference>
<dbReference type="GO" id="GO:0005524">
    <property type="term" value="F:ATP binding"/>
    <property type="evidence" value="ECO:0007669"/>
    <property type="project" value="UniProtKB-KW"/>
</dbReference>
<dbReference type="PANTHER" id="PTHR43820:SF4">
    <property type="entry name" value="HIGH-AFFINITY BRANCHED-CHAIN AMINO ACID TRANSPORT ATP-BINDING PROTEIN LIVF"/>
    <property type="match status" value="1"/>
</dbReference>
<keyword evidence="3" id="KW-0547">Nucleotide-binding</keyword>
<evidence type="ECO:0000256" key="2">
    <source>
        <dbReference type="ARBA" id="ARBA00022448"/>
    </source>
</evidence>
<protein>
    <submittedName>
        <fullName evidence="7">ABC transporter ATP-binding protein</fullName>
    </submittedName>
</protein>
<evidence type="ECO:0000256" key="4">
    <source>
        <dbReference type="ARBA" id="ARBA00022840"/>
    </source>
</evidence>
<dbReference type="Gene3D" id="3.40.50.300">
    <property type="entry name" value="P-loop containing nucleotide triphosphate hydrolases"/>
    <property type="match status" value="1"/>
</dbReference>
<gene>
    <name evidence="7" type="ORF">GCM10010191_25090</name>
</gene>
<dbReference type="Pfam" id="PF00005">
    <property type="entry name" value="ABC_tran"/>
    <property type="match status" value="1"/>
</dbReference>
<sequence length="235" mass="25922">MLRVDGLSAWYGEAQALREVSLDVGKGEIVTLVGRNGAGKTTLLRCLMGLHPVHPVSGAVSFLDEDITALSPHRRARRGLGYVPDDRGIYATLSVEENLLLPLTAKTAGAEPWPLERVYDTFPRLRERRRFPGTKLSGGEQQMLALARVLRMGARLLLCDEPTEGLSPLIVAQIGDILREVKAAGVTVLLIEQNVHFAATVADRHYLLAEGRIVESLDNDEVREREHELLDYLGI</sequence>
<dbReference type="InterPro" id="IPR052156">
    <property type="entry name" value="BCAA_Transport_ATP-bd_LivF"/>
</dbReference>